<proteinExistence type="predicted"/>
<keyword evidence="1 2" id="KW-0129">CBS domain</keyword>
<dbReference type="PANTHER" id="PTHR43080:SF2">
    <property type="entry name" value="CBS DOMAIN-CONTAINING PROTEIN"/>
    <property type="match status" value="1"/>
</dbReference>
<protein>
    <recommendedName>
        <fullName evidence="3">CBS domain-containing protein</fullName>
    </recommendedName>
</protein>
<feature type="domain" description="CBS" evidence="3">
    <location>
        <begin position="7"/>
        <end position="68"/>
    </location>
</feature>
<dbReference type="SUPFAM" id="SSF54631">
    <property type="entry name" value="CBS-domain pair"/>
    <property type="match status" value="1"/>
</dbReference>
<dbReference type="RefSeq" id="WP_173087273.1">
    <property type="nucleotide sequence ID" value="NZ_BLTE01000040.1"/>
</dbReference>
<evidence type="ECO:0000259" key="3">
    <source>
        <dbReference type="PROSITE" id="PS51371"/>
    </source>
</evidence>
<comment type="caution">
    <text evidence="4">The sequence shown here is derived from an EMBL/GenBank/DDBJ whole genome shotgun (WGS) entry which is preliminary data.</text>
</comment>
<dbReference type="PANTHER" id="PTHR43080">
    <property type="entry name" value="CBS DOMAIN-CONTAINING PROTEIN CBSX3, MITOCHONDRIAL"/>
    <property type="match status" value="1"/>
</dbReference>
<accession>A0A6V8M2V2</accession>
<evidence type="ECO:0000256" key="2">
    <source>
        <dbReference type="PROSITE-ProRule" id="PRU00703"/>
    </source>
</evidence>
<sequence>MKIASIMNTRIHRIAPEESFEQVLRAMRDMPSRLLHVVDSHGKLLGVISSYDVLKAMLPFYVDANLAKALGDEEAFIRRALEENRALTARELMTSGCAALAEDSHFLEAEALFKEREINALPVLDDQGRSVGEVTRKAVLTRFIDILGAPRRNA</sequence>
<dbReference type="AlphaFoldDB" id="A0A6V8M2V2"/>
<dbReference type="PROSITE" id="PS51371">
    <property type="entry name" value="CBS"/>
    <property type="match status" value="2"/>
</dbReference>
<keyword evidence="5" id="KW-1185">Reference proteome</keyword>
<feature type="domain" description="CBS" evidence="3">
    <location>
        <begin position="93"/>
        <end position="151"/>
    </location>
</feature>
<dbReference type="InterPro" id="IPR051257">
    <property type="entry name" value="Diverse_CBS-Domain"/>
</dbReference>
<evidence type="ECO:0000313" key="5">
    <source>
        <dbReference type="Proteomes" id="UP000494245"/>
    </source>
</evidence>
<organism evidence="4 5">
    <name type="scientific">Fundidesulfovibrio magnetotacticus</name>
    <dbReference type="NCBI Taxonomy" id="2730080"/>
    <lineage>
        <taxon>Bacteria</taxon>
        <taxon>Pseudomonadati</taxon>
        <taxon>Thermodesulfobacteriota</taxon>
        <taxon>Desulfovibrionia</taxon>
        <taxon>Desulfovibrionales</taxon>
        <taxon>Desulfovibrionaceae</taxon>
        <taxon>Fundidesulfovibrio</taxon>
    </lineage>
</organism>
<name>A0A6V8M2V2_9BACT</name>
<gene>
    <name evidence="4" type="ORF">NNJEOMEG_04017</name>
</gene>
<evidence type="ECO:0000256" key="1">
    <source>
        <dbReference type="ARBA" id="ARBA00023122"/>
    </source>
</evidence>
<reference evidence="4 5" key="1">
    <citation type="submission" date="2020-04" db="EMBL/GenBank/DDBJ databases">
        <authorList>
            <consortium name="Desulfovibrio sp. FSS-1 genome sequencing consortium"/>
            <person name="Shimoshige H."/>
            <person name="Kobayashi H."/>
            <person name="Maekawa T."/>
        </authorList>
    </citation>
    <scope>NUCLEOTIDE SEQUENCE [LARGE SCALE GENOMIC DNA]</scope>
    <source>
        <strain evidence="4 5">SIID29052-01</strain>
    </source>
</reference>
<evidence type="ECO:0000313" key="4">
    <source>
        <dbReference type="EMBL" id="GFK96137.1"/>
    </source>
</evidence>
<dbReference type="Proteomes" id="UP000494245">
    <property type="component" value="Unassembled WGS sequence"/>
</dbReference>
<dbReference type="SMART" id="SM00116">
    <property type="entry name" value="CBS"/>
    <property type="match status" value="2"/>
</dbReference>
<reference evidence="4 5" key="2">
    <citation type="submission" date="2020-05" db="EMBL/GenBank/DDBJ databases">
        <title>Draft genome sequence of Desulfovibrio sp. strainFSS-1.</title>
        <authorList>
            <person name="Shimoshige H."/>
            <person name="Kobayashi H."/>
            <person name="Maekawa T."/>
        </authorList>
    </citation>
    <scope>NUCLEOTIDE SEQUENCE [LARGE SCALE GENOMIC DNA]</scope>
    <source>
        <strain evidence="4 5">SIID29052-01</strain>
    </source>
</reference>
<dbReference type="Pfam" id="PF00571">
    <property type="entry name" value="CBS"/>
    <property type="match status" value="2"/>
</dbReference>
<dbReference type="InterPro" id="IPR046342">
    <property type="entry name" value="CBS_dom_sf"/>
</dbReference>
<dbReference type="Gene3D" id="3.10.580.10">
    <property type="entry name" value="CBS-domain"/>
    <property type="match status" value="1"/>
</dbReference>
<dbReference type="InterPro" id="IPR000644">
    <property type="entry name" value="CBS_dom"/>
</dbReference>
<dbReference type="EMBL" id="BLTE01000040">
    <property type="protein sequence ID" value="GFK96137.1"/>
    <property type="molecule type" value="Genomic_DNA"/>
</dbReference>